<protein>
    <submittedName>
        <fullName evidence="3">NAD(P)-binding protein</fullName>
    </submittedName>
</protein>
<dbReference type="InterPro" id="IPR016040">
    <property type="entry name" value="NAD(P)-bd_dom"/>
</dbReference>
<organism evidence="3 4">
    <name type="scientific">Truncatella angustata</name>
    <dbReference type="NCBI Taxonomy" id="152316"/>
    <lineage>
        <taxon>Eukaryota</taxon>
        <taxon>Fungi</taxon>
        <taxon>Dikarya</taxon>
        <taxon>Ascomycota</taxon>
        <taxon>Pezizomycotina</taxon>
        <taxon>Sordariomycetes</taxon>
        <taxon>Xylariomycetidae</taxon>
        <taxon>Amphisphaeriales</taxon>
        <taxon>Sporocadaceae</taxon>
        <taxon>Truncatella</taxon>
    </lineage>
</organism>
<name>A0A9P9A4A9_9PEZI</name>
<evidence type="ECO:0000259" key="2">
    <source>
        <dbReference type="Pfam" id="PF13460"/>
    </source>
</evidence>
<evidence type="ECO:0000313" key="3">
    <source>
        <dbReference type="EMBL" id="KAH6661337.1"/>
    </source>
</evidence>
<dbReference type="OrthoDB" id="63935at2759"/>
<evidence type="ECO:0000313" key="4">
    <source>
        <dbReference type="Proteomes" id="UP000758603"/>
    </source>
</evidence>
<dbReference type="Pfam" id="PF13460">
    <property type="entry name" value="NAD_binding_10"/>
    <property type="match status" value="1"/>
</dbReference>
<dbReference type="InterPro" id="IPR036291">
    <property type="entry name" value="NAD(P)-bd_dom_sf"/>
</dbReference>
<dbReference type="GO" id="GO:0042602">
    <property type="term" value="F:riboflavin reductase (NADPH) activity"/>
    <property type="evidence" value="ECO:0007669"/>
    <property type="project" value="TreeGrafter"/>
</dbReference>
<dbReference type="Proteomes" id="UP000758603">
    <property type="component" value="Unassembled WGS sequence"/>
</dbReference>
<dbReference type="SUPFAM" id="SSF51735">
    <property type="entry name" value="NAD(P)-binding Rossmann-fold domains"/>
    <property type="match status" value="1"/>
</dbReference>
<keyword evidence="4" id="KW-1185">Reference proteome</keyword>
<accession>A0A9P9A4A9</accession>
<reference evidence="3" key="1">
    <citation type="journal article" date="2021" name="Nat. Commun.">
        <title>Genetic determinants of endophytism in the Arabidopsis root mycobiome.</title>
        <authorList>
            <person name="Mesny F."/>
            <person name="Miyauchi S."/>
            <person name="Thiergart T."/>
            <person name="Pickel B."/>
            <person name="Atanasova L."/>
            <person name="Karlsson M."/>
            <person name="Huettel B."/>
            <person name="Barry K.W."/>
            <person name="Haridas S."/>
            <person name="Chen C."/>
            <person name="Bauer D."/>
            <person name="Andreopoulos W."/>
            <person name="Pangilinan J."/>
            <person name="LaButti K."/>
            <person name="Riley R."/>
            <person name="Lipzen A."/>
            <person name="Clum A."/>
            <person name="Drula E."/>
            <person name="Henrissat B."/>
            <person name="Kohler A."/>
            <person name="Grigoriev I.V."/>
            <person name="Martin F.M."/>
            <person name="Hacquard S."/>
        </authorList>
    </citation>
    <scope>NUCLEOTIDE SEQUENCE</scope>
    <source>
        <strain evidence="3">MPI-SDFR-AT-0073</strain>
    </source>
</reference>
<dbReference type="GO" id="GO:0004074">
    <property type="term" value="F:biliverdin reductase [NAD(P)H] activity"/>
    <property type="evidence" value="ECO:0007669"/>
    <property type="project" value="TreeGrafter"/>
</dbReference>
<dbReference type="PANTHER" id="PTHR43355:SF2">
    <property type="entry name" value="FLAVIN REDUCTASE (NADPH)"/>
    <property type="match status" value="1"/>
</dbReference>
<dbReference type="RefSeq" id="XP_045965468.1">
    <property type="nucleotide sequence ID" value="XM_046109464.1"/>
</dbReference>
<dbReference type="GeneID" id="70138355"/>
<comment type="caution">
    <text evidence="3">The sequence shown here is derived from an EMBL/GenBank/DDBJ whole genome shotgun (WGS) entry which is preliminary data.</text>
</comment>
<sequence length="250" mass="27269">MSNTKAIAFFGASGGCGLSALKHALAEGHTCIALCRSPSKLTDQFPADKYPNLSVIEGNAHDVAAVSKCIVQPSDPLKIVDHILSSIGGVFQPSKLTIDDPHVCERGMEALLQALANVRANGATGRPHISALSTTGISKAGRDLPLAMDLFYRMVISVPHKDKRAMEDLVVSSREDFTIVRPSLLVADKEHEDWDIRVGIEDLMGGKNIVERKEWGYTISRADVGKWIYQNLIKEDEGRQYVGKATSLTW</sequence>
<dbReference type="PROSITE" id="PS51257">
    <property type="entry name" value="PROKAR_LIPOPROTEIN"/>
    <property type="match status" value="1"/>
</dbReference>
<dbReference type="EMBL" id="JAGPXC010000001">
    <property type="protein sequence ID" value="KAH6661337.1"/>
    <property type="molecule type" value="Genomic_DNA"/>
</dbReference>
<gene>
    <name evidence="3" type="ORF">BKA67DRAFT_82370</name>
</gene>
<dbReference type="InterPro" id="IPR051606">
    <property type="entry name" value="Polyketide_Oxido-like"/>
</dbReference>
<dbReference type="AlphaFoldDB" id="A0A9P9A4A9"/>
<dbReference type="PANTHER" id="PTHR43355">
    <property type="entry name" value="FLAVIN REDUCTASE (NADPH)"/>
    <property type="match status" value="1"/>
</dbReference>
<proteinExistence type="inferred from homology"/>
<dbReference type="Gene3D" id="3.40.50.720">
    <property type="entry name" value="NAD(P)-binding Rossmann-like Domain"/>
    <property type="match status" value="1"/>
</dbReference>
<evidence type="ECO:0000256" key="1">
    <source>
        <dbReference type="ARBA" id="ARBA00038376"/>
    </source>
</evidence>
<comment type="similarity">
    <text evidence="1">Belongs to the avfA family.</text>
</comment>
<feature type="domain" description="NAD(P)-binding" evidence="2">
    <location>
        <begin position="11"/>
        <end position="232"/>
    </location>
</feature>